<dbReference type="AlphaFoldDB" id="A0A0W4ZL26"/>
<dbReference type="VEuPathDB" id="FungiDB:T551_02345"/>
<keyword evidence="4" id="KW-0694">RNA-binding</keyword>
<proteinExistence type="inferred from homology"/>
<evidence type="ECO:0000256" key="4">
    <source>
        <dbReference type="ARBA" id="ARBA00022884"/>
    </source>
</evidence>
<dbReference type="InterPro" id="IPR012340">
    <property type="entry name" value="NA-bd_OB-fold"/>
</dbReference>
<evidence type="ECO:0000256" key="2">
    <source>
        <dbReference type="ARBA" id="ARBA00010254"/>
    </source>
</evidence>
<evidence type="ECO:0000313" key="9">
    <source>
        <dbReference type="Proteomes" id="UP000053447"/>
    </source>
</evidence>
<keyword evidence="5 8" id="KW-0689">Ribosomal protein</keyword>
<accession>A0A0W4ZL26</accession>
<dbReference type="Proteomes" id="UP000053447">
    <property type="component" value="Unassembled WGS sequence"/>
</dbReference>
<sequence length="110" mass="12505">MKQNFKGIVVSSGLMKKTVKVRVARRVMHPRVQKMIILHKNYLVHDEDSACENGDVVKIEACRPLSARKHFSVAQILQKAKISQSIIDQANQQISTNNKSNVESHIQKEK</sequence>
<name>A0A0W4ZL26_PNEJ7</name>
<keyword evidence="6" id="KW-0687">Ribonucleoprotein</keyword>
<dbReference type="PANTHER" id="PTHR10744">
    <property type="entry name" value="40S RIBOSOMAL PROTEIN S11 FAMILY MEMBER"/>
    <property type="match status" value="1"/>
</dbReference>
<dbReference type="PANTHER" id="PTHR10744:SF1">
    <property type="entry name" value="SMALL RIBOSOMAL SUBUNIT PROTEIN US17M"/>
    <property type="match status" value="1"/>
</dbReference>
<dbReference type="OrthoDB" id="274752at2759"/>
<dbReference type="CDD" id="cd00364">
    <property type="entry name" value="Ribosomal_uS17"/>
    <property type="match status" value="1"/>
</dbReference>
<dbReference type="HAMAP" id="MF_01345_B">
    <property type="entry name" value="Ribosomal_uS17_B"/>
    <property type="match status" value="1"/>
</dbReference>
<keyword evidence="3" id="KW-0699">rRNA-binding</keyword>
<evidence type="ECO:0000256" key="5">
    <source>
        <dbReference type="ARBA" id="ARBA00022980"/>
    </source>
</evidence>
<dbReference type="GO" id="GO:0003735">
    <property type="term" value="F:structural constituent of ribosome"/>
    <property type="evidence" value="ECO:0007669"/>
    <property type="project" value="InterPro"/>
</dbReference>
<evidence type="ECO:0000256" key="7">
    <source>
        <dbReference type="ARBA" id="ARBA00035251"/>
    </source>
</evidence>
<dbReference type="SUPFAM" id="SSF50249">
    <property type="entry name" value="Nucleic acid-binding proteins"/>
    <property type="match status" value="1"/>
</dbReference>
<protein>
    <recommendedName>
        <fullName evidence="7">Small ribosomal subunit protein uS17c</fullName>
    </recommendedName>
</protein>
<dbReference type="GO" id="GO:0006412">
    <property type="term" value="P:translation"/>
    <property type="evidence" value="ECO:0007669"/>
    <property type="project" value="InterPro"/>
</dbReference>
<dbReference type="GO" id="GO:1990904">
    <property type="term" value="C:ribonucleoprotein complex"/>
    <property type="evidence" value="ECO:0007669"/>
    <property type="project" value="UniProtKB-KW"/>
</dbReference>
<dbReference type="InterPro" id="IPR000266">
    <property type="entry name" value="Ribosomal_uS17"/>
</dbReference>
<dbReference type="Pfam" id="PF00366">
    <property type="entry name" value="Ribosomal_S17"/>
    <property type="match status" value="1"/>
</dbReference>
<dbReference type="GO" id="GO:0019843">
    <property type="term" value="F:rRNA binding"/>
    <property type="evidence" value="ECO:0007669"/>
    <property type="project" value="UniProtKB-KW"/>
</dbReference>
<gene>
    <name evidence="8" type="ORF">T551_02345</name>
</gene>
<keyword evidence="9" id="KW-1185">Reference proteome</keyword>
<evidence type="ECO:0000256" key="3">
    <source>
        <dbReference type="ARBA" id="ARBA00022730"/>
    </source>
</evidence>
<evidence type="ECO:0000256" key="6">
    <source>
        <dbReference type="ARBA" id="ARBA00023274"/>
    </source>
</evidence>
<comment type="similarity">
    <text evidence="2">Belongs to the universal ribosomal protein uS17 family.</text>
</comment>
<dbReference type="EMBL" id="LFWA01000010">
    <property type="protein sequence ID" value="KTW29071.1"/>
    <property type="molecule type" value="Genomic_DNA"/>
</dbReference>
<dbReference type="Gene3D" id="2.40.50.140">
    <property type="entry name" value="Nucleic acid-binding proteins"/>
    <property type="match status" value="1"/>
</dbReference>
<dbReference type="eggNOG" id="KOG1740">
    <property type="taxonomic scope" value="Eukaryota"/>
</dbReference>
<dbReference type="STRING" id="1408657.A0A0W4ZL26"/>
<dbReference type="GO" id="GO:0005840">
    <property type="term" value="C:ribosome"/>
    <property type="evidence" value="ECO:0007669"/>
    <property type="project" value="UniProtKB-KW"/>
</dbReference>
<comment type="function">
    <text evidence="1">One of the primary rRNA binding proteins, it binds specifically to the 5'-end of 16S ribosomal RNA.</text>
</comment>
<reference evidence="9" key="1">
    <citation type="journal article" date="2016" name="Nat. Commun.">
        <title>Genome analysis of three Pneumocystis species reveals adaptation mechanisms to life exclusively in mammalian hosts.</title>
        <authorList>
            <person name="Ma L."/>
            <person name="Chen Z."/>
            <person name="Huang D.W."/>
            <person name="Kutty G."/>
            <person name="Ishihara M."/>
            <person name="Wang H."/>
            <person name="Abouelleil A."/>
            <person name="Bishop L."/>
            <person name="Davey E."/>
            <person name="Deng R."/>
            <person name="Deng X."/>
            <person name="Fan L."/>
            <person name="Fantoni G."/>
            <person name="Fitzgerald M."/>
            <person name="Gogineni E."/>
            <person name="Goldberg J.M."/>
            <person name="Handley G."/>
            <person name="Hu X."/>
            <person name="Huber C."/>
            <person name="Jiao X."/>
            <person name="Jones K."/>
            <person name="Levin J.Z."/>
            <person name="Liu Y."/>
            <person name="Macdonald P."/>
            <person name="Melnikov A."/>
            <person name="Raley C."/>
            <person name="Sassi M."/>
            <person name="Sherman B.T."/>
            <person name="Song X."/>
            <person name="Sykes S."/>
            <person name="Tran B."/>
            <person name="Walsh L."/>
            <person name="Xia Y."/>
            <person name="Yang J."/>
            <person name="Young S."/>
            <person name="Zeng Q."/>
            <person name="Zheng X."/>
            <person name="Stephens R."/>
            <person name="Nusbaum C."/>
            <person name="Birren B.W."/>
            <person name="Azadi P."/>
            <person name="Lempicki R.A."/>
            <person name="Cuomo C.A."/>
            <person name="Kovacs J.A."/>
        </authorList>
    </citation>
    <scope>NUCLEOTIDE SEQUENCE [LARGE SCALE GENOMIC DNA]</scope>
    <source>
        <strain evidence="9">RU7</strain>
    </source>
</reference>
<dbReference type="RefSeq" id="XP_018229180.1">
    <property type="nucleotide sequence ID" value="XM_018374608.1"/>
</dbReference>
<dbReference type="GO" id="GO:0005739">
    <property type="term" value="C:mitochondrion"/>
    <property type="evidence" value="ECO:0007669"/>
    <property type="project" value="TreeGrafter"/>
</dbReference>
<dbReference type="InterPro" id="IPR019984">
    <property type="entry name" value="Ribosomal_uS17_bact/chlr"/>
</dbReference>
<comment type="caution">
    <text evidence="8">The sequence shown here is derived from an EMBL/GenBank/DDBJ whole genome shotgun (WGS) entry which is preliminary data.</text>
</comment>
<dbReference type="PRINTS" id="PR00973">
    <property type="entry name" value="RIBOSOMALS17"/>
</dbReference>
<dbReference type="GeneID" id="28940863"/>
<evidence type="ECO:0000313" key="8">
    <source>
        <dbReference type="EMBL" id="KTW29071.1"/>
    </source>
</evidence>
<dbReference type="NCBIfam" id="NF004123">
    <property type="entry name" value="PRK05610.1"/>
    <property type="match status" value="1"/>
</dbReference>
<evidence type="ECO:0000256" key="1">
    <source>
        <dbReference type="ARBA" id="ARBA00002932"/>
    </source>
</evidence>
<organism evidence="8 9">
    <name type="scientific">Pneumocystis jirovecii (strain RU7)</name>
    <name type="common">Human pneumocystis pneumonia agent</name>
    <dbReference type="NCBI Taxonomy" id="1408657"/>
    <lineage>
        <taxon>Eukaryota</taxon>
        <taxon>Fungi</taxon>
        <taxon>Dikarya</taxon>
        <taxon>Ascomycota</taxon>
        <taxon>Taphrinomycotina</taxon>
        <taxon>Pneumocystomycetes</taxon>
        <taxon>Pneumocystaceae</taxon>
        <taxon>Pneumocystis</taxon>
    </lineage>
</organism>